<evidence type="ECO:0000256" key="1">
    <source>
        <dbReference type="SAM" id="Phobius"/>
    </source>
</evidence>
<dbReference type="Proteomes" id="UP000586918">
    <property type="component" value="Unassembled WGS sequence"/>
</dbReference>
<feature type="transmembrane region" description="Helical" evidence="1">
    <location>
        <begin position="22"/>
        <end position="40"/>
    </location>
</feature>
<comment type="caution">
    <text evidence="2">The sequence shown here is derived from an EMBL/GenBank/DDBJ whole genome shotgun (WGS) entry which is preliminary data.</text>
</comment>
<dbReference type="EMBL" id="JAAXKZ010000064">
    <property type="protein sequence ID" value="NMH93301.1"/>
    <property type="molecule type" value="Genomic_DNA"/>
</dbReference>
<keyword evidence="1" id="KW-0472">Membrane</keyword>
<protein>
    <submittedName>
        <fullName evidence="2">Uncharacterized protein</fullName>
    </submittedName>
</protein>
<keyword evidence="1" id="KW-0812">Transmembrane</keyword>
<name>A0A848DLI5_9PSEU</name>
<reference evidence="2 3" key="1">
    <citation type="submission" date="2020-04" db="EMBL/GenBank/DDBJ databases">
        <authorList>
            <person name="Klaysubun C."/>
            <person name="Duangmal K."/>
            <person name="Lipun K."/>
        </authorList>
    </citation>
    <scope>NUCLEOTIDE SEQUENCE [LARGE SCALE GENOMIC DNA]</scope>
    <source>
        <strain evidence="2 3">DSM 45300</strain>
    </source>
</reference>
<accession>A0A848DLI5</accession>
<sequence length="81" mass="7692">MSIAIGLAGATDLVTGWLERGVPAAGALALLVCAGLVVVGRRRRSTLAQDGLVGATWVLGGLALAAGAAALVGVVAGTVAG</sequence>
<keyword evidence="3" id="KW-1185">Reference proteome</keyword>
<dbReference type="RefSeq" id="WP_169414003.1">
    <property type="nucleotide sequence ID" value="NZ_JAAXKZ010000064.1"/>
</dbReference>
<keyword evidence="1" id="KW-1133">Transmembrane helix</keyword>
<gene>
    <name evidence="2" type="ORF">HF519_17325</name>
</gene>
<feature type="transmembrane region" description="Helical" evidence="1">
    <location>
        <begin position="52"/>
        <end position="76"/>
    </location>
</feature>
<proteinExistence type="predicted"/>
<evidence type="ECO:0000313" key="3">
    <source>
        <dbReference type="Proteomes" id="UP000586918"/>
    </source>
</evidence>
<organism evidence="2 3">
    <name type="scientific">Pseudonocardia bannensis</name>
    <dbReference type="NCBI Taxonomy" id="630973"/>
    <lineage>
        <taxon>Bacteria</taxon>
        <taxon>Bacillati</taxon>
        <taxon>Actinomycetota</taxon>
        <taxon>Actinomycetes</taxon>
        <taxon>Pseudonocardiales</taxon>
        <taxon>Pseudonocardiaceae</taxon>
        <taxon>Pseudonocardia</taxon>
    </lineage>
</organism>
<dbReference type="AlphaFoldDB" id="A0A848DLI5"/>
<evidence type="ECO:0000313" key="2">
    <source>
        <dbReference type="EMBL" id="NMH93301.1"/>
    </source>
</evidence>